<dbReference type="RefSeq" id="WP_205105165.1">
    <property type="nucleotide sequence ID" value="NZ_JACJJG010000053.1"/>
</dbReference>
<accession>A0A938WTT8</accession>
<name>A0A938WTT8_9BACT</name>
<dbReference type="SUPFAM" id="SSF56935">
    <property type="entry name" value="Porins"/>
    <property type="match status" value="1"/>
</dbReference>
<keyword evidence="3" id="KW-1185">Reference proteome</keyword>
<evidence type="ECO:0000313" key="3">
    <source>
        <dbReference type="Proteomes" id="UP000706891"/>
    </source>
</evidence>
<feature type="signal peptide" evidence="1">
    <location>
        <begin position="1"/>
        <end position="19"/>
    </location>
</feature>
<feature type="chain" id="PRO_5036761278" evidence="1">
    <location>
        <begin position="20"/>
        <end position="315"/>
    </location>
</feature>
<reference evidence="2" key="2">
    <citation type="journal article" date="2021" name="Sci. Rep.">
        <title>The distribution of antibiotic resistance genes in chicken gut microbiota commensals.</title>
        <authorList>
            <person name="Juricova H."/>
            <person name="Matiasovicova J."/>
            <person name="Kubasova T."/>
            <person name="Cejkova D."/>
            <person name="Rychlik I."/>
        </authorList>
    </citation>
    <scope>NUCLEOTIDE SEQUENCE</scope>
    <source>
        <strain evidence="2">An824</strain>
    </source>
</reference>
<dbReference type="NCBIfam" id="NF033709">
    <property type="entry name" value="PorV_fam"/>
    <property type="match status" value="1"/>
</dbReference>
<dbReference type="NCBIfam" id="NF033711">
    <property type="entry name" value="T9SS_PorQ"/>
    <property type="match status" value="1"/>
</dbReference>
<dbReference type="Proteomes" id="UP000706891">
    <property type="component" value="Unassembled WGS sequence"/>
</dbReference>
<proteinExistence type="predicted"/>
<organism evidence="2 3">
    <name type="scientific">Marseilla massiliensis</name>
    <dbReference type="NCBI Taxonomy" id="1841864"/>
    <lineage>
        <taxon>Bacteria</taxon>
        <taxon>Pseudomonadati</taxon>
        <taxon>Bacteroidota</taxon>
        <taxon>Bacteroidia</taxon>
        <taxon>Bacteroidales</taxon>
        <taxon>Prevotellaceae</taxon>
        <taxon>Marseilla</taxon>
    </lineage>
</organism>
<gene>
    <name evidence="2" type="primary">porQ</name>
    <name evidence="2" type="ORF">H6A34_09465</name>
</gene>
<evidence type="ECO:0000256" key="1">
    <source>
        <dbReference type="SAM" id="SignalP"/>
    </source>
</evidence>
<dbReference type="EMBL" id="JACJJG010000053">
    <property type="protein sequence ID" value="MBM6674103.1"/>
    <property type="molecule type" value="Genomic_DNA"/>
</dbReference>
<comment type="caution">
    <text evidence="2">The sequence shown here is derived from an EMBL/GenBank/DDBJ whole genome shotgun (WGS) entry which is preliminary data.</text>
</comment>
<dbReference type="AlphaFoldDB" id="A0A938WTT8"/>
<protein>
    <submittedName>
        <fullName evidence="2">Type IX secretion system protein PorQ</fullName>
    </submittedName>
</protein>
<dbReference type="Gene3D" id="2.40.160.60">
    <property type="entry name" value="Outer membrane protein transport protein (OMPP1/FadL/TodX)"/>
    <property type="match status" value="1"/>
</dbReference>
<evidence type="ECO:0000313" key="2">
    <source>
        <dbReference type="EMBL" id="MBM6674103.1"/>
    </source>
</evidence>
<keyword evidence="1" id="KW-0732">Signal</keyword>
<sequence length="315" mass="34222">MKKTVFSLTLALSAITAGAQESQTAYNFLRLPVSAHAAALGGDNITIIEDDPSLMFANPALLSSVSDKSINLNFMTYMAGATTASASYNRIIKDKATVAVTAQYMDYGKMKQTDESGVQTGEFSAKDIAISGVFSYLLSERLSGGITAKVINSYIGDYSSWAVGVDLGLNYYDPDREWSLSLVAKNLGGQLKAYDDEYDKMPLDVQLGASKRFATLPFRLSATLVDLTHWDYSVINHLVAGVDIILSQQIYVAAGYSFRRADEMKIQSGADEESSHWAGFSCGAGLQLERFKLQLAYGKYHVSSSSLTVNVTYSL</sequence>
<reference evidence="2" key="1">
    <citation type="submission" date="2020-08" db="EMBL/GenBank/DDBJ databases">
        <authorList>
            <person name="Cejkova D."/>
            <person name="Kubasova T."/>
            <person name="Jahodarova E."/>
            <person name="Rychlik I."/>
        </authorList>
    </citation>
    <scope>NUCLEOTIDE SEQUENCE</scope>
    <source>
        <strain evidence="2">An824</strain>
    </source>
</reference>